<evidence type="ECO:0000313" key="3">
    <source>
        <dbReference type="EMBL" id="TDE18089.1"/>
    </source>
</evidence>
<dbReference type="AlphaFoldDB" id="A0A4R5DUF1"/>
<dbReference type="RefSeq" id="WP_131955662.1">
    <property type="nucleotide sequence ID" value="NZ_SMFL01000001.1"/>
</dbReference>
<comment type="caution">
    <text evidence="3">The sequence shown here is derived from an EMBL/GenBank/DDBJ whole genome shotgun (WGS) entry which is preliminary data.</text>
</comment>
<dbReference type="SUPFAM" id="SSF52172">
    <property type="entry name" value="CheY-like"/>
    <property type="match status" value="1"/>
</dbReference>
<protein>
    <submittedName>
        <fullName evidence="3">Response regulator</fullName>
    </submittedName>
</protein>
<proteinExistence type="predicted"/>
<dbReference type="InterPro" id="IPR052893">
    <property type="entry name" value="TCS_response_regulator"/>
</dbReference>
<name>A0A4R5DUF1_9BACT</name>
<dbReference type="SMART" id="SM00448">
    <property type="entry name" value="REC"/>
    <property type="match status" value="1"/>
</dbReference>
<dbReference type="PANTHER" id="PTHR44520:SF2">
    <property type="entry name" value="RESPONSE REGULATOR RCP1"/>
    <property type="match status" value="1"/>
</dbReference>
<dbReference type="GO" id="GO:0000160">
    <property type="term" value="P:phosphorelay signal transduction system"/>
    <property type="evidence" value="ECO:0007669"/>
    <property type="project" value="InterPro"/>
</dbReference>
<dbReference type="InterPro" id="IPR001789">
    <property type="entry name" value="Sig_transdc_resp-reg_receiver"/>
</dbReference>
<dbReference type="InterPro" id="IPR011006">
    <property type="entry name" value="CheY-like_superfamily"/>
</dbReference>
<dbReference type="Pfam" id="PF00072">
    <property type="entry name" value="Response_reg"/>
    <property type="match status" value="1"/>
</dbReference>
<evidence type="ECO:0000256" key="1">
    <source>
        <dbReference type="PROSITE-ProRule" id="PRU00169"/>
    </source>
</evidence>
<evidence type="ECO:0000259" key="2">
    <source>
        <dbReference type="PROSITE" id="PS50110"/>
    </source>
</evidence>
<dbReference type="Gene3D" id="3.40.50.2300">
    <property type="match status" value="1"/>
</dbReference>
<accession>A0A4R5DUF1</accession>
<keyword evidence="1" id="KW-0597">Phosphoprotein</keyword>
<dbReference type="EMBL" id="SMFL01000001">
    <property type="protein sequence ID" value="TDE18089.1"/>
    <property type="molecule type" value="Genomic_DNA"/>
</dbReference>
<reference evidence="3 4" key="1">
    <citation type="submission" date="2019-03" db="EMBL/GenBank/DDBJ databases">
        <title>Dyadobacter AR-3-6 sp. nov., isolated from arctic soil.</title>
        <authorList>
            <person name="Chaudhary D.K."/>
        </authorList>
    </citation>
    <scope>NUCLEOTIDE SEQUENCE [LARGE SCALE GENOMIC DNA]</scope>
    <source>
        <strain evidence="3 4">AR-3-6</strain>
    </source>
</reference>
<sequence length="140" mass="16154">MNKSREIIIIEDDEDDRYLLEEVFNTLQYPNKRIYFPDGLAALEYLQGPSTAPFIIISDINMPMMDGLELKDKLCTDAKLNLKCIPYLFFSTAISQKMVIDAYSTSAQGFFVKQNSFDQLLDTIRVIVEYWKKCAAPNNF</sequence>
<dbReference type="PROSITE" id="PS50110">
    <property type="entry name" value="RESPONSE_REGULATORY"/>
    <property type="match status" value="1"/>
</dbReference>
<organism evidence="3 4">
    <name type="scientific">Dyadobacter psychrotolerans</name>
    <dbReference type="NCBI Taxonomy" id="2541721"/>
    <lineage>
        <taxon>Bacteria</taxon>
        <taxon>Pseudomonadati</taxon>
        <taxon>Bacteroidota</taxon>
        <taxon>Cytophagia</taxon>
        <taxon>Cytophagales</taxon>
        <taxon>Spirosomataceae</taxon>
        <taxon>Dyadobacter</taxon>
    </lineage>
</organism>
<dbReference type="OrthoDB" id="958614at2"/>
<keyword evidence="4" id="KW-1185">Reference proteome</keyword>
<feature type="domain" description="Response regulatory" evidence="2">
    <location>
        <begin position="6"/>
        <end position="128"/>
    </location>
</feature>
<dbReference type="Proteomes" id="UP000294850">
    <property type="component" value="Unassembled WGS sequence"/>
</dbReference>
<dbReference type="PANTHER" id="PTHR44520">
    <property type="entry name" value="RESPONSE REGULATOR RCP1-RELATED"/>
    <property type="match status" value="1"/>
</dbReference>
<feature type="modified residue" description="4-aspartylphosphate" evidence="1">
    <location>
        <position position="59"/>
    </location>
</feature>
<evidence type="ECO:0000313" key="4">
    <source>
        <dbReference type="Proteomes" id="UP000294850"/>
    </source>
</evidence>
<gene>
    <name evidence="3" type="ORF">E0F88_00620</name>
</gene>